<keyword evidence="4" id="KW-1185">Reference proteome</keyword>
<dbReference type="PANTHER" id="PTHR14969:SF13">
    <property type="entry name" value="AT30094P"/>
    <property type="match status" value="1"/>
</dbReference>
<keyword evidence="1" id="KW-0812">Transmembrane</keyword>
<keyword evidence="1" id="KW-1133">Transmembrane helix</keyword>
<dbReference type="STRING" id="688867.SAMN05660236_0321"/>
<dbReference type="SMART" id="SM00014">
    <property type="entry name" value="acidPPc"/>
    <property type="match status" value="1"/>
</dbReference>
<dbReference type="EMBL" id="FUZU01000001">
    <property type="protein sequence ID" value="SKC41808.1"/>
    <property type="molecule type" value="Genomic_DNA"/>
</dbReference>
<feature type="transmembrane region" description="Helical" evidence="1">
    <location>
        <begin position="219"/>
        <end position="243"/>
    </location>
</feature>
<gene>
    <name evidence="3" type="ORF">SAMN05660236_0321</name>
</gene>
<feature type="transmembrane region" description="Helical" evidence="1">
    <location>
        <begin position="42"/>
        <end position="62"/>
    </location>
</feature>
<evidence type="ECO:0000259" key="2">
    <source>
        <dbReference type="SMART" id="SM00014"/>
    </source>
</evidence>
<dbReference type="Proteomes" id="UP000190961">
    <property type="component" value="Unassembled WGS sequence"/>
</dbReference>
<sequence>MKVSLPMYIVLLCTVWLFYPEFTACSKDSIWCSVAYWATESAGRIGTPVIILITSFVFAIYAQSLKAKAKTFFKTFIVFSIVLSTFAFLNEHLIKSTLQVARPSHTYIIRQTKSLARLDSLYTLPVTERRKFFQGLIDGDTISFRDTDARVLSHWIEEAGYSFPSGHSFNAFLLGSILAFSIYYMANRNLRWLYILPMTWAVLVAVSRVAIGAHSALDVSIGGALGILVSHTLLYFSVTQALLTHQRHAERG</sequence>
<feature type="domain" description="Phosphatidic acid phosphatase type 2/haloperoxidase" evidence="2">
    <location>
        <begin position="79"/>
        <end position="234"/>
    </location>
</feature>
<reference evidence="3 4" key="1">
    <citation type="submission" date="2017-02" db="EMBL/GenBank/DDBJ databases">
        <authorList>
            <person name="Peterson S.W."/>
        </authorList>
    </citation>
    <scope>NUCLEOTIDE SEQUENCE [LARGE SCALE GENOMIC DNA]</scope>
    <source>
        <strain evidence="3 4">DSM 25262</strain>
    </source>
</reference>
<evidence type="ECO:0000313" key="3">
    <source>
        <dbReference type="EMBL" id="SKC41808.1"/>
    </source>
</evidence>
<dbReference type="AlphaFoldDB" id="A0A1T5IS52"/>
<evidence type="ECO:0000313" key="4">
    <source>
        <dbReference type="Proteomes" id="UP000190961"/>
    </source>
</evidence>
<keyword evidence="1" id="KW-0472">Membrane</keyword>
<organism evidence="3 4">
    <name type="scientific">Ohtaekwangia koreensis</name>
    <dbReference type="NCBI Taxonomy" id="688867"/>
    <lineage>
        <taxon>Bacteria</taxon>
        <taxon>Pseudomonadati</taxon>
        <taxon>Bacteroidota</taxon>
        <taxon>Cytophagia</taxon>
        <taxon>Cytophagales</taxon>
        <taxon>Fulvivirgaceae</taxon>
        <taxon>Ohtaekwangia</taxon>
    </lineage>
</organism>
<proteinExistence type="predicted"/>
<evidence type="ECO:0000256" key="1">
    <source>
        <dbReference type="SAM" id="Phobius"/>
    </source>
</evidence>
<dbReference type="CDD" id="cd01610">
    <property type="entry name" value="PAP2_like"/>
    <property type="match status" value="1"/>
</dbReference>
<accession>A0A1T5IS52</accession>
<feature type="transmembrane region" description="Helical" evidence="1">
    <location>
        <begin position="169"/>
        <end position="186"/>
    </location>
</feature>
<dbReference type="PANTHER" id="PTHR14969">
    <property type="entry name" value="SPHINGOSINE-1-PHOSPHATE PHOSPHOHYDROLASE"/>
    <property type="match status" value="1"/>
</dbReference>
<dbReference type="InterPro" id="IPR036938">
    <property type="entry name" value="PAP2/HPO_sf"/>
</dbReference>
<feature type="transmembrane region" description="Helical" evidence="1">
    <location>
        <begin position="193"/>
        <end position="213"/>
    </location>
</feature>
<dbReference type="SUPFAM" id="SSF48317">
    <property type="entry name" value="Acid phosphatase/Vanadium-dependent haloperoxidase"/>
    <property type="match status" value="1"/>
</dbReference>
<dbReference type="OrthoDB" id="9773582at2"/>
<dbReference type="InterPro" id="IPR000326">
    <property type="entry name" value="PAP2/HPO"/>
</dbReference>
<dbReference type="Pfam" id="PF01569">
    <property type="entry name" value="PAP2"/>
    <property type="match status" value="1"/>
</dbReference>
<name>A0A1T5IS52_9BACT</name>
<feature type="transmembrane region" description="Helical" evidence="1">
    <location>
        <begin position="71"/>
        <end position="89"/>
    </location>
</feature>
<protein>
    <submittedName>
        <fullName evidence="3">PAP2 superfamily protein</fullName>
    </submittedName>
</protein>
<dbReference type="Gene3D" id="1.20.144.10">
    <property type="entry name" value="Phosphatidic acid phosphatase type 2/haloperoxidase"/>
    <property type="match status" value="1"/>
</dbReference>